<dbReference type="GO" id="GO:0042981">
    <property type="term" value="P:regulation of apoptotic process"/>
    <property type="evidence" value="ECO:0007669"/>
    <property type="project" value="InterPro"/>
</dbReference>
<dbReference type="PROSITE" id="PS51145">
    <property type="entry name" value="ZU5"/>
    <property type="match status" value="1"/>
</dbReference>
<feature type="domain" description="PDZ" evidence="6">
    <location>
        <begin position="533"/>
        <end position="606"/>
    </location>
</feature>
<dbReference type="GO" id="GO:0005886">
    <property type="term" value="C:plasma membrane"/>
    <property type="evidence" value="ECO:0007669"/>
    <property type="project" value="TreeGrafter"/>
</dbReference>
<dbReference type="PROSITE" id="PS50209">
    <property type="entry name" value="CARD"/>
    <property type="match status" value="1"/>
</dbReference>
<feature type="region of interest" description="Disordered" evidence="3">
    <location>
        <begin position="1196"/>
        <end position="1293"/>
    </location>
</feature>
<dbReference type="FunFam" id="2.30.42.10:FF:000029">
    <property type="entry name" value="tight junction protein ZO-1 isoform X1"/>
    <property type="match status" value="1"/>
</dbReference>
<evidence type="ECO:0008006" key="11">
    <source>
        <dbReference type="Google" id="ProtNLM"/>
    </source>
</evidence>
<protein>
    <recommendedName>
        <fullName evidence="11">Tight junction protein ZO-1</fullName>
    </recommendedName>
</protein>
<accession>A0AAV1YZM6</accession>
<dbReference type="SMART" id="SM00218">
    <property type="entry name" value="ZU5"/>
    <property type="match status" value="1"/>
</dbReference>
<dbReference type="Pfam" id="PF00791">
    <property type="entry name" value="ZU5"/>
    <property type="match status" value="1"/>
</dbReference>
<dbReference type="InterPro" id="IPR011029">
    <property type="entry name" value="DEATH-like_dom_sf"/>
</dbReference>
<dbReference type="InterPro" id="IPR000906">
    <property type="entry name" value="ZU5_dom"/>
</dbReference>
<dbReference type="GO" id="GO:0150105">
    <property type="term" value="P:protein localization to cell-cell junction"/>
    <property type="evidence" value="ECO:0007669"/>
    <property type="project" value="TreeGrafter"/>
</dbReference>
<dbReference type="PROSITE" id="PS50002">
    <property type="entry name" value="SH3"/>
    <property type="match status" value="1"/>
</dbReference>
<evidence type="ECO:0000259" key="7">
    <source>
        <dbReference type="PROSITE" id="PS50209"/>
    </source>
</evidence>
<dbReference type="SUPFAM" id="SSF50044">
    <property type="entry name" value="SH3-domain"/>
    <property type="match status" value="1"/>
</dbReference>
<dbReference type="Gene3D" id="1.10.533.10">
    <property type="entry name" value="Death Domain, Fas"/>
    <property type="match status" value="1"/>
</dbReference>
<dbReference type="SUPFAM" id="SSF52540">
    <property type="entry name" value="P-loop containing nucleoside triphosphate hydrolases"/>
    <property type="match status" value="1"/>
</dbReference>
<dbReference type="Pfam" id="PF07653">
    <property type="entry name" value="SH3_2"/>
    <property type="match status" value="1"/>
</dbReference>
<evidence type="ECO:0000259" key="4">
    <source>
        <dbReference type="PROSITE" id="PS50002"/>
    </source>
</evidence>
<dbReference type="InterPro" id="IPR008144">
    <property type="entry name" value="Guanylate_kin-like_dom"/>
</dbReference>
<sequence length="1538" mass="173135">MAGMTSVVRLLERHKKELSETVTAKLLQNLESVGLLNAEDKRLLDEADSASKRADGLISIISRKGYPAFQDLCLSLESVCPHLLTKFALDIAGSAELDNGSTNNLKLGLQLALKERDSVLRENAAAVQQRESALRQYSEMKHERDRAIANLESLSPKLSNRGGEHNHSKENGDTDVDHSPNKWSEKPCFSEDLMDPVEESGAERECWEFHNVTLTRVAGYGFGIAVSGGRDNPIFTNGDPSIAISDVLKAGPAEGKLRLNDRVISANGISLENVDYATAVQVLRECGNTVNLVIKRRVVLPPNNNGPQTLKVTLTKNKKKEDFGIVLGCWIYIKEITNKSLLAKDESVREGDIITKINSNSVEGLSLKEAKKLIDNTKEKLHLLVRRDHTKPSETQENWSTRIPAETVIQNKVDMPPSSSFTEISASRPLWSNQNVYVQSPTRDFKSTTTKLGDKNNLARPQGNWNHDMTDNMYNPNDNMNHMQMNSNSTRIEDMYVPPRPPLPQVDGRVDNYDPDFRRNTSPPDPRFITFQKDGTVGIRLTGGNEAGIFVTGVQHGTAAFLQGLQSGDKILKVNDIDMRGFTKEEAVALLVSIQDQVNLIVQYRKDEYEDVINNSKGDSFYIRTHFSHESTGKGELSFRKGEVFHVVDTLYNGKPGSWLVYRLGRNGQEIQRGVIPNSSRAKELAQMQQTSSKKEGDGESRGNFFRRRARRSKSLCKDHWEDVVLADSVTKFPPYERVILKQPGFIRPVVIFGPITDIVKERLLKDYPQCYASPQSDNQLEDEQCNLKSPGIIRLSSIRDVIDKGKHAILDITPSAVDRLNYAQFYPIVVYMHAENKHIIKELRTKWAKSTYKSSRKLYDHSLKLEKLWSHIFTAQISLSTTDSWYKKLQETIDRQQKQPLWVSEAKPDEAITDDFLFAMSSRLSYASSPESDLDISMDNRSSSFREADFQNDRRLVKSSSDPSITAAEELADGKKFSNYPTYSLGRNAQLLYPYYIFRRETAIPIQSVLKNANDMMTVPARVMPVEQEEYSLHSNQTNTCSTFAPHQRSRIDPYATLTPSERIANQISGELKEMYEVGPRSFKPRPPQIDRTNKPIHNYNQGQNVPDVNMNVPHDYINTMESFDSMLANQDRTVFNEETPYPEEPGIISNSYQYKSATCLSPTHERSQSLVQRSLSNSSMPYQSMTLDRTKFSQMKNRHESKPPPPPPPIKSSKTRLSDGRPIPPPKPVQLQNKHWQPVPDQTAIRDHPDSAFKTNYPEENGQSSTLPYHSRSYPTSPSKPPPPPKRKDPAYYKQYKENHRDINSSTLERSSIGHSYSQDNVYQYSGNRAYSNVMFRNGQSSGACSPPLPPPIGLDLSTREHRGSAFELYRKTDGLHQESHQVSQRKYTLEESDANHSVIASASGVFGTEGGTLASKETGVTVIIPPGAISEGEKHEIYFKVCQDANMLPPLDKEKGETLLSPLVMCGPHGLKFNVPIELRLPHCASISPDNWSFALKSSDTPNGEPAEWQNLESRDGMTSSRVENDYVSVLVDHF</sequence>
<reference evidence="9 10" key="1">
    <citation type="submission" date="2024-04" db="EMBL/GenBank/DDBJ databases">
        <authorList>
            <person name="Rising A."/>
            <person name="Reimegard J."/>
            <person name="Sonavane S."/>
            <person name="Akerstrom W."/>
            <person name="Nylinder S."/>
            <person name="Hedman E."/>
            <person name="Kallberg Y."/>
        </authorList>
    </citation>
    <scope>NUCLEOTIDE SEQUENCE [LARGE SCALE GENOMIC DNA]</scope>
</reference>
<dbReference type="Pfam" id="PF00625">
    <property type="entry name" value="Guanylate_kin"/>
    <property type="match status" value="1"/>
</dbReference>
<dbReference type="InterPro" id="IPR001478">
    <property type="entry name" value="PDZ"/>
</dbReference>
<keyword evidence="10" id="KW-1185">Reference proteome</keyword>
<dbReference type="GO" id="GO:0045216">
    <property type="term" value="P:cell-cell junction organization"/>
    <property type="evidence" value="ECO:0007669"/>
    <property type="project" value="TreeGrafter"/>
</dbReference>
<dbReference type="PROSITE" id="PS50052">
    <property type="entry name" value="GUANYLATE_KINASE_2"/>
    <property type="match status" value="1"/>
</dbReference>
<feature type="domain" description="PDZ" evidence="6">
    <location>
        <begin position="311"/>
        <end position="389"/>
    </location>
</feature>
<feature type="domain" description="Guanylate kinase-like" evidence="5">
    <location>
        <begin position="795"/>
        <end position="895"/>
    </location>
</feature>
<name>A0AAV1YZM6_9ARAC</name>
<gene>
    <name evidence="9" type="ORF">LARSCL_LOCUS2101</name>
</gene>
<dbReference type="Gene3D" id="2.30.42.10">
    <property type="match status" value="3"/>
</dbReference>
<evidence type="ECO:0000259" key="8">
    <source>
        <dbReference type="PROSITE" id="PS51145"/>
    </source>
</evidence>
<dbReference type="InterPro" id="IPR036034">
    <property type="entry name" value="PDZ_sf"/>
</dbReference>
<evidence type="ECO:0000259" key="5">
    <source>
        <dbReference type="PROSITE" id="PS50052"/>
    </source>
</evidence>
<dbReference type="InterPro" id="IPR036028">
    <property type="entry name" value="SH3-like_dom_sf"/>
</dbReference>
<feature type="compositionally biased region" description="Polar residues" evidence="3">
    <location>
        <begin position="1170"/>
        <end position="1186"/>
    </location>
</feature>
<feature type="domain" description="PDZ" evidence="6">
    <location>
        <begin position="211"/>
        <end position="298"/>
    </location>
</feature>
<dbReference type="EMBL" id="CAXIEN010000014">
    <property type="protein sequence ID" value="CAL1264671.1"/>
    <property type="molecule type" value="Genomic_DNA"/>
</dbReference>
<dbReference type="PROSITE" id="PS50106">
    <property type="entry name" value="PDZ"/>
    <property type="match status" value="3"/>
</dbReference>
<feature type="compositionally biased region" description="Basic and acidic residues" evidence="3">
    <location>
        <begin position="162"/>
        <end position="182"/>
    </location>
</feature>
<feature type="region of interest" description="Disordered" evidence="3">
    <location>
        <begin position="1167"/>
        <end position="1186"/>
    </location>
</feature>
<organism evidence="9 10">
    <name type="scientific">Larinioides sclopetarius</name>
    <dbReference type="NCBI Taxonomy" id="280406"/>
    <lineage>
        <taxon>Eukaryota</taxon>
        <taxon>Metazoa</taxon>
        <taxon>Ecdysozoa</taxon>
        <taxon>Arthropoda</taxon>
        <taxon>Chelicerata</taxon>
        <taxon>Arachnida</taxon>
        <taxon>Araneae</taxon>
        <taxon>Araneomorphae</taxon>
        <taxon>Entelegynae</taxon>
        <taxon>Araneoidea</taxon>
        <taxon>Araneidae</taxon>
        <taxon>Larinioides</taxon>
    </lineage>
</organism>
<dbReference type="InterPro" id="IPR027417">
    <property type="entry name" value="P-loop_NTPase"/>
</dbReference>
<feature type="domain" description="SH3" evidence="4">
    <location>
        <begin position="618"/>
        <end position="686"/>
    </location>
</feature>
<dbReference type="SMART" id="SM00326">
    <property type="entry name" value="SH3"/>
    <property type="match status" value="1"/>
</dbReference>
<dbReference type="InterPro" id="IPR001452">
    <property type="entry name" value="SH3_domain"/>
</dbReference>
<feature type="region of interest" description="Disordered" evidence="3">
    <location>
        <begin position="443"/>
        <end position="470"/>
    </location>
</feature>
<dbReference type="InterPro" id="IPR008145">
    <property type="entry name" value="GK/Ca_channel_bsu"/>
</dbReference>
<feature type="region of interest" description="Disordered" evidence="3">
    <location>
        <begin position="155"/>
        <end position="182"/>
    </location>
</feature>
<dbReference type="Pfam" id="PF00595">
    <property type="entry name" value="PDZ"/>
    <property type="match status" value="3"/>
</dbReference>
<dbReference type="GO" id="GO:0098609">
    <property type="term" value="P:cell-cell adhesion"/>
    <property type="evidence" value="ECO:0007669"/>
    <property type="project" value="TreeGrafter"/>
</dbReference>
<dbReference type="Gene3D" id="2.30.30.40">
    <property type="entry name" value="SH3 Domains"/>
    <property type="match status" value="1"/>
</dbReference>
<evidence type="ECO:0000256" key="2">
    <source>
        <dbReference type="PROSITE-ProRule" id="PRU00192"/>
    </source>
</evidence>
<dbReference type="CDD" id="cd06728">
    <property type="entry name" value="PDZ2_ZO1-like_ds"/>
    <property type="match status" value="1"/>
</dbReference>
<dbReference type="SUPFAM" id="SSF50156">
    <property type="entry name" value="PDZ domain-like"/>
    <property type="match status" value="3"/>
</dbReference>
<dbReference type="Gene3D" id="2.60.220.30">
    <property type="match status" value="1"/>
</dbReference>
<keyword evidence="1 2" id="KW-0728">SH3 domain</keyword>
<proteinExistence type="predicted"/>
<dbReference type="SMART" id="SM00072">
    <property type="entry name" value="GuKc"/>
    <property type="match status" value="1"/>
</dbReference>
<dbReference type="GO" id="GO:0050839">
    <property type="term" value="F:cell adhesion molecule binding"/>
    <property type="evidence" value="ECO:0007669"/>
    <property type="project" value="TreeGrafter"/>
</dbReference>
<dbReference type="CDD" id="cd06729">
    <property type="entry name" value="PDZ3_ZO1-like_domain"/>
    <property type="match status" value="1"/>
</dbReference>
<dbReference type="CDD" id="cd06727">
    <property type="entry name" value="PDZ1_ZO1-like"/>
    <property type="match status" value="1"/>
</dbReference>
<comment type="caution">
    <text evidence="9">The sequence shown here is derived from an EMBL/GenBank/DDBJ whole genome shotgun (WGS) entry which is preliminary data.</text>
</comment>
<evidence type="ECO:0000256" key="1">
    <source>
        <dbReference type="ARBA" id="ARBA00022443"/>
    </source>
</evidence>
<dbReference type="PANTHER" id="PTHR13865:SF28">
    <property type="entry name" value="POLYCHAETOID, ISOFORM O"/>
    <property type="match status" value="1"/>
</dbReference>
<dbReference type="InterPro" id="IPR001315">
    <property type="entry name" value="CARD"/>
</dbReference>
<evidence type="ECO:0000256" key="3">
    <source>
        <dbReference type="SAM" id="MobiDB-lite"/>
    </source>
</evidence>
<feature type="region of interest" description="Disordered" evidence="3">
    <location>
        <begin position="677"/>
        <end position="705"/>
    </location>
</feature>
<dbReference type="GO" id="GO:0005923">
    <property type="term" value="C:bicellular tight junction"/>
    <property type="evidence" value="ECO:0007669"/>
    <property type="project" value="TreeGrafter"/>
</dbReference>
<dbReference type="CDD" id="cd11859">
    <property type="entry name" value="SH3_ZO"/>
    <property type="match status" value="1"/>
</dbReference>
<dbReference type="CDD" id="cd01671">
    <property type="entry name" value="CARD"/>
    <property type="match status" value="1"/>
</dbReference>
<feature type="domain" description="CARD" evidence="7">
    <location>
        <begin position="9"/>
        <end position="91"/>
    </location>
</feature>
<dbReference type="Proteomes" id="UP001497382">
    <property type="component" value="Unassembled WGS sequence"/>
</dbReference>
<evidence type="ECO:0000313" key="9">
    <source>
        <dbReference type="EMBL" id="CAL1264671.1"/>
    </source>
</evidence>
<evidence type="ECO:0000259" key="6">
    <source>
        <dbReference type="PROSITE" id="PS50106"/>
    </source>
</evidence>
<dbReference type="Gene3D" id="3.40.50.300">
    <property type="entry name" value="P-loop containing nucleotide triphosphate hydrolases"/>
    <property type="match status" value="1"/>
</dbReference>
<dbReference type="PANTHER" id="PTHR13865">
    <property type="entry name" value="TIGHT JUNCTION PROTEIN"/>
    <property type="match status" value="1"/>
</dbReference>
<evidence type="ECO:0000313" key="10">
    <source>
        <dbReference type="Proteomes" id="UP001497382"/>
    </source>
</evidence>
<feature type="domain" description="ZU5" evidence="8">
    <location>
        <begin position="1403"/>
        <end position="1538"/>
    </location>
</feature>
<dbReference type="SUPFAM" id="SSF47986">
    <property type="entry name" value="DEATH domain"/>
    <property type="match status" value="1"/>
</dbReference>
<dbReference type="SMART" id="SM00228">
    <property type="entry name" value="PDZ"/>
    <property type="match status" value="3"/>
</dbReference>